<dbReference type="EMBL" id="SDPM01000001">
    <property type="protein sequence ID" value="RXZ88276.1"/>
    <property type="molecule type" value="Genomic_DNA"/>
</dbReference>
<dbReference type="Pfam" id="PF12146">
    <property type="entry name" value="Hydrolase_4"/>
    <property type="match status" value="1"/>
</dbReference>
<organism evidence="3 4">
    <name type="scientific">Agromyces atrinae</name>
    <dbReference type="NCBI Taxonomy" id="592376"/>
    <lineage>
        <taxon>Bacteria</taxon>
        <taxon>Bacillati</taxon>
        <taxon>Actinomycetota</taxon>
        <taxon>Actinomycetes</taxon>
        <taxon>Micrococcales</taxon>
        <taxon>Microbacteriaceae</taxon>
        <taxon>Agromyces</taxon>
    </lineage>
</organism>
<dbReference type="InterPro" id="IPR022742">
    <property type="entry name" value="Hydrolase_4"/>
</dbReference>
<dbReference type="RefSeq" id="WP_129172541.1">
    <property type="nucleotide sequence ID" value="NZ_JACCBI010000001.1"/>
</dbReference>
<name>A0A4V1R2T5_9MICO</name>
<dbReference type="InterPro" id="IPR051044">
    <property type="entry name" value="MAG_DAG_Lipase"/>
</dbReference>
<reference evidence="2 5" key="2">
    <citation type="submission" date="2020-07" db="EMBL/GenBank/DDBJ databases">
        <title>Sequencing the genomes of 1000 actinobacteria strains.</title>
        <authorList>
            <person name="Klenk H.-P."/>
        </authorList>
    </citation>
    <scope>NUCLEOTIDE SEQUENCE [LARGE SCALE GENOMIC DNA]</scope>
    <source>
        <strain evidence="2 5">DSM 23870</strain>
    </source>
</reference>
<reference evidence="3 4" key="1">
    <citation type="submission" date="2019-01" db="EMBL/GenBank/DDBJ databases">
        <title>Agromyces.</title>
        <authorList>
            <person name="Li J."/>
        </authorList>
    </citation>
    <scope>NUCLEOTIDE SEQUENCE [LARGE SCALE GENOMIC DNA]</scope>
    <source>
        <strain evidence="3 4">DSM 23870</strain>
    </source>
</reference>
<evidence type="ECO:0000313" key="5">
    <source>
        <dbReference type="Proteomes" id="UP000581087"/>
    </source>
</evidence>
<gene>
    <name evidence="2" type="ORF">BJ972_002024</name>
    <name evidence="3" type="ORF">ESP50_03615</name>
</gene>
<dbReference type="Proteomes" id="UP000581087">
    <property type="component" value="Unassembled WGS sequence"/>
</dbReference>
<dbReference type="OrthoDB" id="9806902at2"/>
<dbReference type="EMBL" id="JACCBI010000001">
    <property type="protein sequence ID" value="NYD67505.1"/>
    <property type="molecule type" value="Genomic_DNA"/>
</dbReference>
<protein>
    <submittedName>
        <fullName evidence="2">Alpha-beta hydrolase superfamily lysophospholipase</fullName>
    </submittedName>
    <submittedName>
        <fullName evidence="3">Alpha/beta fold hydrolase</fullName>
    </submittedName>
</protein>
<evidence type="ECO:0000313" key="2">
    <source>
        <dbReference type="EMBL" id="NYD67505.1"/>
    </source>
</evidence>
<dbReference type="AlphaFoldDB" id="A0A4V1R2T5"/>
<proteinExistence type="predicted"/>
<dbReference type="Gene3D" id="3.40.50.1820">
    <property type="entry name" value="alpha/beta hydrolase"/>
    <property type="match status" value="1"/>
</dbReference>
<evidence type="ECO:0000259" key="1">
    <source>
        <dbReference type="Pfam" id="PF12146"/>
    </source>
</evidence>
<accession>A0A4V1R2T5</accession>
<dbReference type="PANTHER" id="PTHR11614">
    <property type="entry name" value="PHOSPHOLIPASE-RELATED"/>
    <property type="match status" value="1"/>
</dbReference>
<feature type="domain" description="Serine aminopeptidase S33" evidence="1">
    <location>
        <begin position="21"/>
        <end position="261"/>
    </location>
</feature>
<keyword evidence="4" id="KW-1185">Reference proteome</keyword>
<dbReference type="SUPFAM" id="SSF53474">
    <property type="entry name" value="alpha/beta-Hydrolases"/>
    <property type="match status" value="1"/>
</dbReference>
<dbReference type="GO" id="GO:0016787">
    <property type="term" value="F:hydrolase activity"/>
    <property type="evidence" value="ECO:0007669"/>
    <property type="project" value="UniProtKB-KW"/>
</dbReference>
<comment type="caution">
    <text evidence="3">The sequence shown here is derived from an EMBL/GenBank/DDBJ whole genome shotgun (WGS) entry which is preliminary data.</text>
</comment>
<evidence type="ECO:0000313" key="3">
    <source>
        <dbReference type="EMBL" id="RXZ88276.1"/>
    </source>
</evidence>
<sequence length="281" mass="30344">MPVFIDDHGVRIHYIVREAENPRAIVQLVHGVGEHVGRYGALIDALVADGFSVWADDHRGHGQTGFEQHGGDLTKMGRPGPGGMRAAIDAVDRFTTVIRDENPDLPIVLVGHSWGSFIAQILLNRHPLAYSAVVLSGTAYRMPGSLDSGDLNRKYKTLGTTGAEWLSRDPAVAEAFVADPYTTLTPLAKLFGIGGALALLGRPARDLPDVPVLIMVGDDDTVGGEASALKLVRSFESRSHLTDVTLIVYADARHEIFNETNQAEVRADLLAWLDARVPSRG</sequence>
<evidence type="ECO:0000313" key="4">
    <source>
        <dbReference type="Proteomes" id="UP000292686"/>
    </source>
</evidence>
<dbReference type="InterPro" id="IPR029058">
    <property type="entry name" value="AB_hydrolase_fold"/>
</dbReference>
<dbReference type="Proteomes" id="UP000292686">
    <property type="component" value="Unassembled WGS sequence"/>
</dbReference>
<keyword evidence="3" id="KW-0378">Hydrolase</keyword>